<protein>
    <submittedName>
        <fullName evidence="1">Uncharacterized protein</fullName>
    </submittedName>
</protein>
<gene>
    <name evidence="1" type="ORF">PVAP13_6NG147500</name>
</gene>
<sequence length="34" mass="3852">MEIKTFQRCCCLAVRVPVLIMISQGTEKVVGRKN</sequence>
<comment type="caution">
    <text evidence="1">The sequence shown here is derived from an EMBL/GenBank/DDBJ whole genome shotgun (WGS) entry which is preliminary data.</text>
</comment>
<dbReference type="AlphaFoldDB" id="A0A8T0R0N5"/>
<name>A0A8T0R0N5_PANVG</name>
<reference evidence="1" key="1">
    <citation type="submission" date="2020-05" db="EMBL/GenBank/DDBJ databases">
        <title>WGS assembly of Panicum virgatum.</title>
        <authorList>
            <person name="Lovell J.T."/>
            <person name="Jenkins J."/>
            <person name="Shu S."/>
            <person name="Juenger T.E."/>
            <person name="Schmutz J."/>
        </authorList>
    </citation>
    <scope>NUCLEOTIDE SEQUENCE</scope>
    <source>
        <strain evidence="1">AP13</strain>
    </source>
</reference>
<organism evidence="1 2">
    <name type="scientific">Panicum virgatum</name>
    <name type="common">Blackwell switchgrass</name>
    <dbReference type="NCBI Taxonomy" id="38727"/>
    <lineage>
        <taxon>Eukaryota</taxon>
        <taxon>Viridiplantae</taxon>
        <taxon>Streptophyta</taxon>
        <taxon>Embryophyta</taxon>
        <taxon>Tracheophyta</taxon>
        <taxon>Spermatophyta</taxon>
        <taxon>Magnoliopsida</taxon>
        <taxon>Liliopsida</taxon>
        <taxon>Poales</taxon>
        <taxon>Poaceae</taxon>
        <taxon>PACMAD clade</taxon>
        <taxon>Panicoideae</taxon>
        <taxon>Panicodae</taxon>
        <taxon>Paniceae</taxon>
        <taxon>Panicinae</taxon>
        <taxon>Panicum</taxon>
        <taxon>Panicum sect. Hiantes</taxon>
    </lineage>
</organism>
<keyword evidence="2" id="KW-1185">Reference proteome</keyword>
<dbReference type="EMBL" id="CM029048">
    <property type="protein sequence ID" value="KAG2579074.1"/>
    <property type="molecule type" value="Genomic_DNA"/>
</dbReference>
<dbReference type="Proteomes" id="UP000823388">
    <property type="component" value="Chromosome 6N"/>
</dbReference>
<evidence type="ECO:0000313" key="1">
    <source>
        <dbReference type="EMBL" id="KAG2579074.1"/>
    </source>
</evidence>
<proteinExistence type="predicted"/>
<evidence type="ECO:0000313" key="2">
    <source>
        <dbReference type="Proteomes" id="UP000823388"/>
    </source>
</evidence>
<accession>A0A8T0R0N5</accession>